<protein>
    <submittedName>
        <fullName evidence="4">Type IV secretion system protein VirB5</fullName>
    </submittedName>
</protein>
<reference evidence="4 5" key="1">
    <citation type="submission" date="2021-08" db="EMBL/GenBank/DDBJ databases">
        <title>Bartonella raoulti 094 sp. nov.</title>
        <authorList>
            <person name="Zgheib R."/>
            <person name="Hammoud A."/>
        </authorList>
    </citation>
    <scope>NUCLEOTIDE SEQUENCE [LARGE SCALE GENOMIC DNA]</scope>
    <source>
        <strain evidence="4 5">094</strain>
    </source>
</reference>
<keyword evidence="1" id="KW-0175">Coiled coil</keyword>
<dbReference type="Proteomes" id="UP000746918">
    <property type="component" value="Unassembled WGS sequence"/>
</dbReference>
<accession>A0ABS7I3H0</accession>
<evidence type="ECO:0000256" key="1">
    <source>
        <dbReference type="SAM" id="Coils"/>
    </source>
</evidence>
<feature type="chain" id="PRO_5045600682" evidence="3">
    <location>
        <begin position="21"/>
        <end position="158"/>
    </location>
</feature>
<dbReference type="RefSeq" id="WP_220716529.1">
    <property type="nucleotide sequence ID" value="NZ_JAIFRO010000001.1"/>
</dbReference>
<feature type="signal peptide" evidence="3">
    <location>
        <begin position="1"/>
        <end position="20"/>
    </location>
</feature>
<organism evidence="4 5">
    <name type="scientific">Bartonella raoultii</name>
    <dbReference type="NCBI Taxonomy" id="1457020"/>
    <lineage>
        <taxon>Bacteria</taxon>
        <taxon>Pseudomonadati</taxon>
        <taxon>Pseudomonadota</taxon>
        <taxon>Alphaproteobacteria</taxon>
        <taxon>Hyphomicrobiales</taxon>
        <taxon>Bartonellaceae</taxon>
        <taxon>Bartonella</taxon>
    </lineage>
</organism>
<proteinExistence type="predicted"/>
<feature type="region of interest" description="Disordered" evidence="2">
    <location>
        <begin position="116"/>
        <end position="143"/>
    </location>
</feature>
<evidence type="ECO:0000256" key="2">
    <source>
        <dbReference type="SAM" id="MobiDB-lite"/>
    </source>
</evidence>
<evidence type="ECO:0000313" key="5">
    <source>
        <dbReference type="Proteomes" id="UP000746918"/>
    </source>
</evidence>
<feature type="compositionally biased region" description="Basic and acidic residues" evidence="2">
    <location>
        <begin position="130"/>
        <end position="143"/>
    </location>
</feature>
<name>A0ABS7I3H0_9HYPH</name>
<feature type="coiled-coil region" evidence="1">
    <location>
        <begin position="47"/>
        <end position="74"/>
    </location>
</feature>
<dbReference type="EMBL" id="JAIFRO010000001">
    <property type="protein sequence ID" value="MBX4335223.1"/>
    <property type="molecule type" value="Genomic_DNA"/>
</dbReference>
<evidence type="ECO:0000256" key="3">
    <source>
        <dbReference type="SAM" id="SignalP"/>
    </source>
</evidence>
<keyword evidence="5" id="KW-1185">Reference proteome</keyword>
<sequence>MKQYSLATLLFLSFVSPTMAQMTDVEEYYKQALHSKITHDALQSNTAESIYESAKETEKKIEAIRAKLEQLKTTENLKPEERQALQQELQTQLSLLQTNLQISSVQLQSLAMMSAKTSKTREEVHEEETQEKRQQLQEALKEKEEQLKAMVERANGRL</sequence>
<gene>
    <name evidence="4" type="ORF">K3248_01145</name>
</gene>
<keyword evidence="3" id="KW-0732">Signal</keyword>
<comment type="caution">
    <text evidence="4">The sequence shown here is derived from an EMBL/GenBank/DDBJ whole genome shotgun (WGS) entry which is preliminary data.</text>
</comment>
<evidence type="ECO:0000313" key="4">
    <source>
        <dbReference type="EMBL" id="MBX4335223.1"/>
    </source>
</evidence>